<evidence type="ECO:0000256" key="7">
    <source>
        <dbReference type="ARBA" id="ARBA00022763"/>
    </source>
</evidence>
<evidence type="ECO:0000313" key="14">
    <source>
        <dbReference type="EMBL" id="UPL22558.1"/>
    </source>
</evidence>
<dbReference type="SMART" id="SM00986">
    <property type="entry name" value="UDG"/>
    <property type="match status" value="1"/>
</dbReference>
<dbReference type="Proteomes" id="UP000830925">
    <property type="component" value="Chromosome"/>
</dbReference>
<evidence type="ECO:0000259" key="13">
    <source>
        <dbReference type="SMART" id="SM00986"/>
    </source>
</evidence>
<comment type="catalytic activity">
    <reaction evidence="1">
        <text>Hydrolyzes single-stranded DNA or mismatched double-stranded DNA and polynucleotides, releasing free uracil.</text>
        <dbReference type="EC" id="3.2.2.27"/>
    </reaction>
</comment>
<keyword evidence="11" id="KW-0234">DNA repair</keyword>
<keyword evidence="10" id="KW-0411">Iron-sulfur</keyword>
<keyword evidence="6" id="KW-0479">Metal-binding</keyword>
<dbReference type="EC" id="3.2.2.27" evidence="3"/>
<evidence type="ECO:0000256" key="12">
    <source>
        <dbReference type="SAM" id="MobiDB-lite"/>
    </source>
</evidence>
<evidence type="ECO:0000256" key="11">
    <source>
        <dbReference type="ARBA" id="ARBA00023204"/>
    </source>
</evidence>
<dbReference type="PANTHER" id="PTHR33693">
    <property type="entry name" value="TYPE-5 URACIL-DNA GLYCOSYLASE"/>
    <property type="match status" value="1"/>
</dbReference>
<evidence type="ECO:0000256" key="1">
    <source>
        <dbReference type="ARBA" id="ARBA00001400"/>
    </source>
</evidence>
<proteinExistence type="inferred from homology"/>
<dbReference type="Pfam" id="PF03167">
    <property type="entry name" value="UDG"/>
    <property type="match status" value="1"/>
</dbReference>
<keyword evidence="5" id="KW-0004">4Fe-4S</keyword>
<dbReference type="NCBIfam" id="TIGR00758">
    <property type="entry name" value="UDG_fam4"/>
    <property type="match status" value="1"/>
</dbReference>
<organism evidence="14 15">
    <name type="scientific">Alcaligenes faecalis</name>
    <dbReference type="NCBI Taxonomy" id="511"/>
    <lineage>
        <taxon>Bacteria</taxon>
        <taxon>Pseudomonadati</taxon>
        <taxon>Pseudomonadota</taxon>
        <taxon>Betaproteobacteria</taxon>
        <taxon>Burkholderiales</taxon>
        <taxon>Alcaligenaceae</taxon>
        <taxon>Alcaligenes</taxon>
    </lineage>
</organism>
<dbReference type="GO" id="GO:0051539">
    <property type="term" value="F:4 iron, 4 sulfur cluster binding"/>
    <property type="evidence" value="ECO:0007669"/>
    <property type="project" value="UniProtKB-KW"/>
</dbReference>
<dbReference type="CDD" id="cd10030">
    <property type="entry name" value="UDG-F4_TTUDGA_SPO1dp_like"/>
    <property type="match status" value="1"/>
</dbReference>
<feature type="region of interest" description="Disordered" evidence="12">
    <location>
        <begin position="38"/>
        <end position="79"/>
    </location>
</feature>
<evidence type="ECO:0000256" key="9">
    <source>
        <dbReference type="ARBA" id="ARBA00023004"/>
    </source>
</evidence>
<protein>
    <recommendedName>
        <fullName evidence="4">Type-4 uracil-DNA glycosylase</fullName>
        <ecNumber evidence="3">3.2.2.27</ecNumber>
    </recommendedName>
</protein>
<name>A0AAE9HBU0_ALCFA</name>
<accession>A0AAE9HBU0</accession>
<dbReference type="AlphaFoldDB" id="A0AAE9HBU0"/>
<gene>
    <name evidence="14" type="ORF">MXF72_05625</name>
</gene>
<keyword evidence="8" id="KW-0378">Hydrolase</keyword>
<dbReference type="RefSeq" id="WP_247966603.1">
    <property type="nucleotide sequence ID" value="NZ_CP095873.1"/>
</dbReference>
<keyword evidence="9" id="KW-0408">Iron</keyword>
<dbReference type="GO" id="GO:0006281">
    <property type="term" value="P:DNA repair"/>
    <property type="evidence" value="ECO:0007669"/>
    <property type="project" value="UniProtKB-KW"/>
</dbReference>
<dbReference type="GO" id="GO:0046872">
    <property type="term" value="F:metal ion binding"/>
    <property type="evidence" value="ECO:0007669"/>
    <property type="project" value="UniProtKB-KW"/>
</dbReference>
<sequence>MIDFQPISPLQRTWLLELGLERAFLARLPQPQPLVQSAANTAAPAQEAAASPQTAQFAGRNLDDAGSPAPASAPAAATDAMSARDQALAVLRKSGARPVAAAPVEEVVQRPAVLIQPEKAQDMASLLEQVQACQECGLHTGRAQVVFGSELLSEPDWMIIGEAPGTSDDRSAQPFDGKAGLLLQAMLNSAIPDASVYKTHLVKCRPLGNRPPTQEELAACRAFLDAQIRLVQPRRLLAVGHLAAVALSGRDEDLEALRGQALTYTDAQGRSLPLVVTYHPASLLLRPQHKANAWRDLSLLRELQGQS</sequence>
<dbReference type="Gene3D" id="3.40.470.10">
    <property type="entry name" value="Uracil-DNA glycosylase-like domain"/>
    <property type="match status" value="1"/>
</dbReference>
<evidence type="ECO:0000256" key="10">
    <source>
        <dbReference type="ARBA" id="ARBA00023014"/>
    </source>
</evidence>
<feature type="domain" description="Uracil-DNA glycosylase-like" evidence="13">
    <location>
        <begin position="147"/>
        <end position="298"/>
    </location>
</feature>
<evidence type="ECO:0000256" key="3">
    <source>
        <dbReference type="ARBA" id="ARBA00012030"/>
    </source>
</evidence>
<feature type="compositionally biased region" description="Low complexity" evidence="12">
    <location>
        <begin position="64"/>
        <end position="79"/>
    </location>
</feature>
<comment type="similarity">
    <text evidence="2">Belongs to the uracil-DNA glycosylase (UDG) superfamily. Type 4 (UDGa) family.</text>
</comment>
<keyword evidence="7" id="KW-0227">DNA damage</keyword>
<dbReference type="EMBL" id="CP095873">
    <property type="protein sequence ID" value="UPL22558.1"/>
    <property type="molecule type" value="Genomic_DNA"/>
</dbReference>
<reference evidence="14" key="1">
    <citation type="submission" date="2022-04" db="EMBL/GenBank/DDBJ databases">
        <title>Genomic mining of Alcaligenes faecalis D334 producing ectoin and derivatives.</title>
        <authorList>
            <person name="Doan V.T."/>
            <person name="Quach N.T."/>
            <person name="Vu T.-H.-N."/>
            <person name="Phi Q.-T."/>
        </authorList>
    </citation>
    <scope>NUCLEOTIDE SEQUENCE</scope>
    <source>
        <strain evidence="14">D334</strain>
    </source>
</reference>
<feature type="compositionally biased region" description="Low complexity" evidence="12">
    <location>
        <begin position="38"/>
        <end position="56"/>
    </location>
</feature>
<evidence type="ECO:0000256" key="2">
    <source>
        <dbReference type="ARBA" id="ARBA00006521"/>
    </source>
</evidence>
<dbReference type="SUPFAM" id="SSF52141">
    <property type="entry name" value="Uracil-DNA glycosylase-like"/>
    <property type="match status" value="1"/>
</dbReference>
<dbReference type="InterPro" id="IPR051536">
    <property type="entry name" value="UDG_Type-4/5"/>
</dbReference>
<dbReference type="GO" id="GO:0004844">
    <property type="term" value="F:uracil DNA N-glycosylase activity"/>
    <property type="evidence" value="ECO:0007669"/>
    <property type="project" value="UniProtKB-EC"/>
</dbReference>
<evidence type="ECO:0000256" key="4">
    <source>
        <dbReference type="ARBA" id="ARBA00019403"/>
    </source>
</evidence>
<evidence type="ECO:0000256" key="5">
    <source>
        <dbReference type="ARBA" id="ARBA00022485"/>
    </source>
</evidence>
<dbReference type="InterPro" id="IPR005273">
    <property type="entry name" value="Ura-DNA_glyco_family4"/>
</dbReference>
<dbReference type="InterPro" id="IPR036895">
    <property type="entry name" value="Uracil-DNA_glycosylase-like_sf"/>
</dbReference>
<evidence type="ECO:0000256" key="6">
    <source>
        <dbReference type="ARBA" id="ARBA00022723"/>
    </source>
</evidence>
<evidence type="ECO:0000256" key="8">
    <source>
        <dbReference type="ARBA" id="ARBA00022801"/>
    </source>
</evidence>
<evidence type="ECO:0000313" key="15">
    <source>
        <dbReference type="Proteomes" id="UP000830925"/>
    </source>
</evidence>
<dbReference type="InterPro" id="IPR005122">
    <property type="entry name" value="Uracil-DNA_glycosylase-like"/>
</dbReference>
<dbReference type="PANTHER" id="PTHR33693:SF1">
    <property type="entry name" value="TYPE-4 URACIL-DNA GLYCOSYLASE"/>
    <property type="match status" value="1"/>
</dbReference>
<dbReference type="SMART" id="SM00987">
    <property type="entry name" value="UreE_C"/>
    <property type="match status" value="1"/>
</dbReference>